<feature type="transmembrane region" description="Helical" evidence="7">
    <location>
        <begin position="135"/>
        <end position="155"/>
    </location>
</feature>
<dbReference type="InterPro" id="IPR050901">
    <property type="entry name" value="BP-dep_ABC_trans_perm"/>
</dbReference>
<dbReference type="CDD" id="cd06261">
    <property type="entry name" value="TM_PBP2"/>
    <property type="match status" value="1"/>
</dbReference>
<dbReference type="SUPFAM" id="SSF161098">
    <property type="entry name" value="MetI-like"/>
    <property type="match status" value="1"/>
</dbReference>
<sequence>MRASRRTRGIQSGVALVLAALWAFPVYWMAVTAIKPRSDVISRTPVFVPTAPTLEHLRTAIDAPGFWHFARNSLVLTVGAVVIALLIALASAWASARYFFKGRKAFLITIMAAQLAPWEAMLIPIFIVYRDTGGLDVLLALIPLYMVMVLPFTVWTMRGFIAAVPVELEEAALVDGCSRGQAFRRIVFPLLAPGVMATSLFGFITIWNEFVFVNALMQSEPNSTLPLWISAFQTVFGTDWGATMAASTLFTLPVIALFAVLQRRAVGGLAAGAVKG</sequence>
<keyword evidence="6 7" id="KW-0472">Membrane</keyword>
<protein>
    <submittedName>
        <fullName evidence="9">N,N'-diacetylchitobiose transport system permease protein</fullName>
    </submittedName>
</protein>
<dbReference type="GO" id="GO:0055085">
    <property type="term" value="P:transmembrane transport"/>
    <property type="evidence" value="ECO:0007669"/>
    <property type="project" value="InterPro"/>
</dbReference>
<keyword evidence="3" id="KW-1003">Cell membrane</keyword>
<evidence type="ECO:0000256" key="5">
    <source>
        <dbReference type="ARBA" id="ARBA00022989"/>
    </source>
</evidence>
<dbReference type="InterPro" id="IPR000515">
    <property type="entry name" value="MetI-like"/>
</dbReference>
<keyword evidence="10" id="KW-1185">Reference proteome</keyword>
<keyword evidence="5 7" id="KW-1133">Transmembrane helix</keyword>
<organism evidence="9 10">
    <name type="scientific">Pedococcus dokdonensis</name>
    <dbReference type="NCBI Taxonomy" id="443156"/>
    <lineage>
        <taxon>Bacteria</taxon>
        <taxon>Bacillati</taxon>
        <taxon>Actinomycetota</taxon>
        <taxon>Actinomycetes</taxon>
        <taxon>Micrococcales</taxon>
        <taxon>Intrasporangiaceae</taxon>
        <taxon>Pedococcus</taxon>
    </lineage>
</organism>
<comment type="similarity">
    <text evidence="7">Belongs to the binding-protein-dependent transport system permease family.</text>
</comment>
<feature type="transmembrane region" description="Helical" evidence="7">
    <location>
        <begin position="186"/>
        <end position="207"/>
    </location>
</feature>
<accession>A0A1H0T717</accession>
<dbReference type="PROSITE" id="PS50928">
    <property type="entry name" value="ABC_TM1"/>
    <property type="match status" value="1"/>
</dbReference>
<dbReference type="RefSeq" id="WP_091786316.1">
    <property type="nucleotide sequence ID" value="NZ_LT629711.1"/>
</dbReference>
<evidence type="ECO:0000256" key="6">
    <source>
        <dbReference type="ARBA" id="ARBA00023136"/>
    </source>
</evidence>
<dbReference type="InterPro" id="IPR035906">
    <property type="entry name" value="MetI-like_sf"/>
</dbReference>
<evidence type="ECO:0000256" key="2">
    <source>
        <dbReference type="ARBA" id="ARBA00022448"/>
    </source>
</evidence>
<keyword evidence="2 7" id="KW-0813">Transport</keyword>
<evidence type="ECO:0000313" key="9">
    <source>
        <dbReference type="EMBL" id="SDP49611.1"/>
    </source>
</evidence>
<feature type="transmembrane region" description="Helical" evidence="7">
    <location>
        <begin position="240"/>
        <end position="261"/>
    </location>
</feature>
<gene>
    <name evidence="9" type="ORF">SAMN04489867_2659</name>
</gene>
<dbReference type="Gene3D" id="1.10.3720.10">
    <property type="entry name" value="MetI-like"/>
    <property type="match status" value="1"/>
</dbReference>
<feature type="transmembrane region" description="Helical" evidence="7">
    <location>
        <begin position="74"/>
        <end position="94"/>
    </location>
</feature>
<evidence type="ECO:0000256" key="1">
    <source>
        <dbReference type="ARBA" id="ARBA00004651"/>
    </source>
</evidence>
<reference evidence="10" key="1">
    <citation type="submission" date="2016-10" db="EMBL/GenBank/DDBJ databases">
        <authorList>
            <person name="Varghese N."/>
            <person name="Submissions S."/>
        </authorList>
    </citation>
    <scope>NUCLEOTIDE SEQUENCE [LARGE SCALE GENOMIC DNA]</scope>
    <source>
        <strain evidence="10">DSM 22329</strain>
    </source>
</reference>
<name>A0A1H0T717_9MICO</name>
<feature type="domain" description="ABC transmembrane type-1" evidence="8">
    <location>
        <begin position="70"/>
        <end position="261"/>
    </location>
</feature>
<dbReference type="Proteomes" id="UP000199077">
    <property type="component" value="Chromosome I"/>
</dbReference>
<feature type="transmembrane region" description="Helical" evidence="7">
    <location>
        <begin position="12"/>
        <end position="30"/>
    </location>
</feature>
<feature type="transmembrane region" description="Helical" evidence="7">
    <location>
        <begin position="106"/>
        <end position="129"/>
    </location>
</feature>
<dbReference type="EMBL" id="LT629711">
    <property type="protein sequence ID" value="SDP49611.1"/>
    <property type="molecule type" value="Genomic_DNA"/>
</dbReference>
<evidence type="ECO:0000313" key="10">
    <source>
        <dbReference type="Proteomes" id="UP000199077"/>
    </source>
</evidence>
<keyword evidence="4 7" id="KW-0812">Transmembrane</keyword>
<dbReference type="PANTHER" id="PTHR32243:SF18">
    <property type="entry name" value="INNER MEMBRANE ABC TRANSPORTER PERMEASE PROTEIN YCJP"/>
    <property type="match status" value="1"/>
</dbReference>
<evidence type="ECO:0000256" key="4">
    <source>
        <dbReference type="ARBA" id="ARBA00022692"/>
    </source>
</evidence>
<dbReference type="Pfam" id="PF00528">
    <property type="entry name" value="BPD_transp_1"/>
    <property type="match status" value="1"/>
</dbReference>
<dbReference type="STRING" id="443156.SAMN04489867_2659"/>
<dbReference type="PANTHER" id="PTHR32243">
    <property type="entry name" value="MALTOSE TRANSPORT SYSTEM PERMEASE-RELATED"/>
    <property type="match status" value="1"/>
</dbReference>
<evidence type="ECO:0000256" key="7">
    <source>
        <dbReference type="RuleBase" id="RU363032"/>
    </source>
</evidence>
<dbReference type="GO" id="GO:0005886">
    <property type="term" value="C:plasma membrane"/>
    <property type="evidence" value="ECO:0007669"/>
    <property type="project" value="UniProtKB-SubCell"/>
</dbReference>
<dbReference type="OrthoDB" id="3817793at2"/>
<proteinExistence type="inferred from homology"/>
<evidence type="ECO:0000259" key="8">
    <source>
        <dbReference type="PROSITE" id="PS50928"/>
    </source>
</evidence>
<dbReference type="AlphaFoldDB" id="A0A1H0T717"/>
<evidence type="ECO:0000256" key="3">
    <source>
        <dbReference type="ARBA" id="ARBA00022475"/>
    </source>
</evidence>
<comment type="subcellular location">
    <subcellularLocation>
        <location evidence="1 7">Cell membrane</location>
        <topology evidence="1 7">Multi-pass membrane protein</topology>
    </subcellularLocation>
</comment>